<name>A0A1H4GW93_9GAMM</name>
<dbReference type="RefSeq" id="WP_091827886.1">
    <property type="nucleotide sequence ID" value="NZ_FNRJ01000021.1"/>
</dbReference>
<dbReference type="EMBL" id="FNRJ01000021">
    <property type="protein sequence ID" value="SEB13837.1"/>
    <property type="molecule type" value="Genomic_DNA"/>
</dbReference>
<dbReference type="OrthoDB" id="6118903at2"/>
<evidence type="ECO:0000313" key="2">
    <source>
        <dbReference type="Proteomes" id="UP000242469"/>
    </source>
</evidence>
<gene>
    <name evidence="1" type="ORF">SAMN02745729_12144</name>
</gene>
<reference evidence="2" key="1">
    <citation type="submission" date="2016-10" db="EMBL/GenBank/DDBJ databases">
        <authorList>
            <person name="Varghese N."/>
            <person name="Submissions S."/>
        </authorList>
    </citation>
    <scope>NUCLEOTIDE SEQUENCE [LARGE SCALE GENOMIC DNA]</scope>
    <source>
        <strain evidence="2">DSM 11526</strain>
    </source>
</reference>
<proteinExistence type="predicted"/>
<sequence length="193" mass="21663">MSRNRLNLLALVTLFIHFFIAVPSQAEEQRAKRPFAVTDVPEAGLQIFVPARPQWNWETQRRRDTHAIILSTPEDYYPPTSIDIVSVPDITIKKELLPLIALKSLATVRKSASAMNPEVMRKMEKVTYGDIVGYEELLSLRSEGVDYEALSFAGMMPSGRSVAFFAVTAQGKSEHIHPMLTKIISNLKPLPNN</sequence>
<keyword evidence="2" id="KW-1185">Reference proteome</keyword>
<organism evidence="1 2">
    <name type="scientific">Marinobacterium iners DSM 11526</name>
    <dbReference type="NCBI Taxonomy" id="1122198"/>
    <lineage>
        <taxon>Bacteria</taxon>
        <taxon>Pseudomonadati</taxon>
        <taxon>Pseudomonadota</taxon>
        <taxon>Gammaproteobacteria</taxon>
        <taxon>Oceanospirillales</taxon>
        <taxon>Oceanospirillaceae</taxon>
        <taxon>Marinobacterium</taxon>
    </lineage>
</organism>
<dbReference type="Proteomes" id="UP000242469">
    <property type="component" value="Unassembled WGS sequence"/>
</dbReference>
<evidence type="ECO:0000313" key="1">
    <source>
        <dbReference type="EMBL" id="SEB13837.1"/>
    </source>
</evidence>
<dbReference type="STRING" id="1122198.SAMN02745729_12144"/>
<evidence type="ECO:0008006" key="3">
    <source>
        <dbReference type="Google" id="ProtNLM"/>
    </source>
</evidence>
<protein>
    <recommendedName>
        <fullName evidence="3">PsbP C-terminal domain-containing protein</fullName>
    </recommendedName>
</protein>
<dbReference type="AlphaFoldDB" id="A0A1H4GW93"/>
<accession>A0A1H4GW93</accession>